<keyword evidence="5" id="KW-1185">Reference proteome</keyword>
<comment type="caution">
    <text evidence="3">The sequence shown here is derived from an EMBL/GenBank/DDBJ whole genome shotgun (WGS) entry which is preliminary data.</text>
</comment>
<feature type="compositionally biased region" description="Polar residues" evidence="1">
    <location>
        <begin position="186"/>
        <end position="196"/>
    </location>
</feature>
<dbReference type="AlphaFoldDB" id="A0A8J4D814"/>
<dbReference type="EMBL" id="BNCP01000010">
    <property type="protein sequence ID" value="GIL77214.1"/>
    <property type="molecule type" value="Genomic_DNA"/>
</dbReference>
<gene>
    <name evidence="2" type="ORF">Vretifemale_6707</name>
    <name evidence="3" type="ORF">Vretimale_3107</name>
</gene>
<evidence type="ECO:0000313" key="4">
    <source>
        <dbReference type="Proteomes" id="UP000722791"/>
    </source>
</evidence>
<sequence>MRSWPVCKRLARTNMKVVTHINASGTRSEPPVETQLDLVLKRASRKVKLVHPASQTPHDERQKVPVKQPAASPVASRTMPRKRLQTQPLDDDALFANITESKRDGVWENIKLAVDEEFLKGPGDYVLPQQRRRAVPSAHDNGPSTSSRHALTTAEHVSSSSSSFKGFGTPPRQGEPGPRAPAPVASRSSLRHTPTAPTAAVVMPQSSPQPKEAGILQGGQAGDQGSPLRLFLFNAEAARTRVLLQQLGLAARVQVVDDLRCANAVVAAKLPRSGKHVNLTQGERTAANLGIPFLVVGRNMTAENLKVALLPLLDPQSEDAAGMLQKQSSRRGPTPVELQAHRLEVMHGFAQMLREGAPTPAPAAGAQGTEDS</sequence>
<dbReference type="EMBL" id="BNCQ01000004">
    <property type="protein sequence ID" value="GIL97462.1"/>
    <property type="molecule type" value="Genomic_DNA"/>
</dbReference>
<evidence type="ECO:0000313" key="5">
    <source>
        <dbReference type="Proteomes" id="UP000747110"/>
    </source>
</evidence>
<dbReference type="Proteomes" id="UP000722791">
    <property type="component" value="Unassembled WGS sequence"/>
</dbReference>
<evidence type="ECO:0000313" key="2">
    <source>
        <dbReference type="EMBL" id="GIL77214.1"/>
    </source>
</evidence>
<accession>A0A8J4D814</accession>
<evidence type="ECO:0000256" key="1">
    <source>
        <dbReference type="SAM" id="MobiDB-lite"/>
    </source>
</evidence>
<organism evidence="3 4">
    <name type="scientific">Volvox reticuliferus</name>
    <dbReference type="NCBI Taxonomy" id="1737510"/>
    <lineage>
        <taxon>Eukaryota</taxon>
        <taxon>Viridiplantae</taxon>
        <taxon>Chlorophyta</taxon>
        <taxon>core chlorophytes</taxon>
        <taxon>Chlorophyceae</taxon>
        <taxon>CS clade</taxon>
        <taxon>Chlamydomonadales</taxon>
        <taxon>Volvocaceae</taxon>
        <taxon>Volvox</taxon>
    </lineage>
</organism>
<name>A0A8J4D814_9CHLO</name>
<dbReference type="OrthoDB" id="548885at2759"/>
<protein>
    <submittedName>
        <fullName evidence="3">Uncharacterized protein</fullName>
    </submittedName>
</protein>
<feature type="region of interest" description="Disordered" evidence="1">
    <location>
        <begin position="132"/>
        <end position="221"/>
    </location>
</feature>
<feature type="region of interest" description="Disordered" evidence="1">
    <location>
        <begin position="51"/>
        <end position="82"/>
    </location>
</feature>
<reference evidence="3" key="1">
    <citation type="journal article" date="2021" name="Proc. Natl. Acad. Sci. U.S.A.">
        <title>Three genomes in the algal genus Volvox reveal the fate of a haploid sex-determining region after a transition to homothallism.</title>
        <authorList>
            <person name="Yamamoto K."/>
            <person name="Hamaji T."/>
            <person name="Kawai-Toyooka H."/>
            <person name="Matsuzaki R."/>
            <person name="Takahashi F."/>
            <person name="Nishimura Y."/>
            <person name="Kawachi M."/>
            <person name="Noguchi H."/>
            <person name="Minakuchi Y."/>
            <person name="Umen J.G."/>
            <person name="Toyoda A."/>
            <person name="Nozaki H."/>
        </authorList>
    </citation>
    <scope>NUCLEOTIDE SEQUENCE</scope>
    <source>
        <strain evidence="3">NIES-3785</strain>
        <strain evidence="2">NIES-3786</strain>
    </source>
</reference>
<proteinExistence type="predicted"/>
<dbReference type="Proteomes" id="UP000747110">
    <property type="component" value="Unassembled WGS sequence"/>
</dbReference>
<evidence type="ECO:0000313" key="3">
    <source>
        <dbReference type="EMBL" id="GIL97462.1"/>
    </source>
</evidence>